<name>A0ABY5IQS7_9FLAO</name>
<evidence type="ECO:0000259" key="4">
    <source>
        <dbReference type="Pfam" id="PF00144"/>
    </source>
</evidence>
<evidence type="ECO:0000256" key="1">
    <source>
        <dbReference type="ARBA" id="ARBA00004370"/>
    </source>
</evidence>
<keyword evidence="2" id="KW-0472">Membrane</keyword>
<dbReference type="Pfam" id="PF00144">
    <property type="entry name" value="Beta-lactamase"/>
    <property type="match status" value="1"/>
</dbReference>
<gene>
    <name evidence="5" type="ORF">NOX80_16300</name>
</gene>
<accession>A0ABY5IQS7</accession>
<dbReference type="InterPro" id="IPR001466">
    <property type="entry name" value="Beta-lactam-related"/>
</dbReference>
<dbReference type="EMBL" id="CP101751">
    <property type="protein sequence ID" value="UUC45173.1"/>
    <property type="molecule type" value="Genomic_DNA"/>
</dbReference>
<dbReference type="Proteomes" id="UP001059844">
    <property type="component" value="Chromosome"/>
</dbReference>
<evidence type="ECO:0000256" key="2">
    <source>
        <dbReference type="ARBA" id="ARBA00023136"/>
    </source>
</evidence>
<dbReference type="Gene3D" id="3.40.710.10">
    <property type="entry name" value="DD-peptidase/beta-lactamase superfamily"/>
    <property type="match status" value="1"/>
</dbReference>
<feature type="domain" description="Beta-lactamase-related" evidence="4">
    <location>
        <begin position="44"/>
        <end position="329"/>
    </location>
</feature>
<evidence type="ECO:0000313" key="6">
    <source>
        <dbReference type="Proteomes" id="UP001059844"/>
    </source>
</evidence>
<comment type="subcellular location">
    <subcellularLocation>
        <location evidence="1">Membrane</location>
    </subcellularLocation>
</comment>
<dbReference type="InterPro" id="IPR050491">
    <property type="entry name" value="AmpC-like"/>
</dbReference>
<dbReference type="InterPro" id="IPR012338">
    <property type="entry name" value="Beta-lactam/transpept-like"/>
</dbReference>
<feature type="signal peptide" evidence="3">
    <location>
        <begin position="1"/>
        <end position="18"/>
    </location>
</feature>
<keyword evidence="3" id="KW-0732">Signal</keyword>
<dbReference type="PANTHER" id="PTHR46825">
    <property type="entry name" value="D-ALANYL-D-ALANINE-CARBOXYPEPTIDASE/ENDOPEPTIDASE AMPH"/>
    <property type="match status" value="1"/>
</dbReference>
<protein>
    <submittedName>
        <fullName evidence="5">Beta-lactamase family protein</fullName>
    </submittedName>
</protein>
<dbReference type="RefSeq" id="WP_256550864.1">
    <property type="nucleotide sequence ID" value="NZ_CP101751.1"/>
</dbReference>
<reference evidence="5" key="1">
    <citation type="submission" date="2022-07" db="EMBL/GenBank/DDBJ databases">
        <title>Isolation, identification, and degradation of a PFOSA degrading strain from sewage treatment plant.</title>
        <authorList>
            <person name="Zhang L."/>
            <person name="Huo Y."/>
        </authorList>
    </citation>
    <scope>NUCLEOTIDE SEQUENCE</scope>
    <source>
        <strain evidence="5">C1</strain>
    </source>
</reference>
<evidence type="ECO:0000256" key="3">
    <source>
        <dbReference type="SAM" id="SignalP"/>
    </source>
</evidence>
<feature type="chain" id="PRO_5045228683" evidence="3">
    <location>
        <begin position="19"/>
        <end position="439"/>
    </location>
</feature>
<proteinExistence type="predicted"/>
<evidence type="ECO:0000313" key="5">
    <source>
        <dbReference type="EMBL" id="UUC45173.1"/>
    </source>
</evidence>
<keyword evidence="6" id="KW-1185">Reference proteome</keyword>
<sequence>MKKNYKACLLGLFVTALAWSQKMDTQKLDLYFQTLEANNKFMGSVAISQNGQRIYTKTVGFADVENKLKANENSKYRIGSISKTFTSILVFKAIENKKLTLNQTIEMFFPTIPNAGKITIGQLLSHRSGLHDFTDDDDYYDWNTKTMTEKEMVAGIAKGGTDFEPDTKAEYCNSNYVLLTYILEKTFQKKYSDLLKNEITQPLGMKNTYLGGKINTQNNECKSYNYEGNWKVRPETDISIPMGAGGIVSTPGDLLKLSEALFKGKLLKKESVEAMKTIQDKFGKGLFRMPFNDKIGYGHAGNIDGFNNTFTYYSDGDFSFAMTSNGTNYSNNTIALTALQAIFKEPFAIPEFTTYTVKPEDLDQYLGTYASTEIPVKMTVVKENGVLQLQTPGQPTIALEAAAKDQFKFEKAGVVLEFNPTEKTMLLKQRGGAFRFTKE</sequence>
<dbReference type="PANTHER" id="PTHR46825:SF11">
    <property type="entry name" value="PENICILLIN-BINDING PROTEIN 4"/>
    <property type="match status" value="1"/>
</dbReference>
<dbReference type="SUPFAM" id="SSF56601">
    <property type="entry name" value="beta-lactamase/transpeptidase-like"/>
    <property type="match status" value="1"/>
</dbReference>
<organism evidence="5 6">
    <name type="scientific">Flavobacterium cerinum</name>
    <dbReference type="NCBI Taxonomy" id="2502784"/>
    <lineage>
        <taxon>Bacteria</taxon>
        <taxon>Pseudomonadati</taxon>
        <taxon>Bacteroidota</taxon>
        <taxon>Flavobacteriia</taxon>
        <taxon>Flavobacteriales</taxon>
        <taxon>Flavobacteriaceae</taxon>
        <taxon>Flavobacterium</taxon>
    </lineage>
</organism>